<keyword evidence="4" id="KW-1185">Reference proteome</keyword>
<sequence>MSSPVSLSATPSMISEVDGPQDTNPDGFKLPGIGPYGSGEPLSVSDPQTVIDLGDGDMELKVNNTVFKTHKHLLNDFSRLKEMIKGIERCNPTSYPCVSVYRDEHGVEDFRNIFKILYASLIKGPFEFDSTVLISALRIATAYDYPKLRAFSIERLQTQSLSPVQRIELAREFNLTDWEDVAFHELVAREEAITKDEALALGIDKMEEISKAREEEKKKRGKEERIEEEKREAEERRVAEERAKKEEEERIKREEEERLKREAEERAKKEEEERARKEAEERAQKEAEERANREAEERAKKEAEEKAS</sequence>
<proteinExistence type="predicted"/>
<name>A0A5N5QME2_9AGAM</name>
<dbReference type="PROSITE" id="PS50097">
    <property type="entry name" value="BTB"/>
    <property type="match status" value="1"/>
</dbReference>
<evidence type="ECO:0000256" key="1">
    <source>
        <dbReference type="SAM" id="MobiDB-lite"/>
    </source>
</evidence>
<dbReference type="InterPro" id="IPR000210">
    <property type="entry name" value="BTB/POZ_dom"/>
</dbReference>
<organism evidence="3 4">
    <name type="scientific">Ceratobasidium theobromae</name>
    <dbReference type="NCBI Taxonomy" id="1582974"/>
    <lineage>
        <taxon>Eukaryota</taxon>
        <taxon>Fungi</taxon>
        <taxon>Dikarya</taxon>
        <taxon>Basidiomycota</taxon>
        <taxon>Agaricomycotina</taxon>
        <taxon>Agaricomycetes</taxon>
        <taxon>Cantharellales</taxon>
        <taxon>Ceratobasidiaceae</taxon>
        <taxon>Ceratobasidium</taxon>
    </lineage>
</organism>
<evidence type="ECO:0000259" key="2">
    <source>
        <dbReference type="PROSITE" id="PS50097"/>
    </source>
</evidence>
<reference evidence="3 4" key="1">
    <citation type="journal article" date="2019" name="Fungal Biol. Biotechnol.">
        <title>Draft genome sequence of fastidious pathogen Ceratobasidium theobromae, which causes vascular-streak dieback in Theobroma cacao.</title>
        <authorList>
            <person name="Ali S.S."/>
            <person name="Asman A."/>
            <person name="Shao J."/>
            <person name="Firmansyah A.P."/>
            <person name="Susilo A.W."/>
            <person name="Rosmana A."/>
            <person name="McMahon P."/>
            <person name="Junaid M."/>
            <person name="Guest D."/>
            <person name="Kheng T.Y."/>
            <person name="Meinhardt L.W."/>
            <person name="Bailey B.A."/>
        </authorList>
    </citation>
    <scope>NUCLEOTIDE SEQUENCE [LARGE SCALE GENOMIC DNA]</scope>
    <source>
        <strain evidence="3 4">CT2</strain>
    </source>
</reference>
<dbReference type="EMBL" id="SSOP01000050">
    <property type="protein sequence ID" value="KAB5592930.1"/>
    <property type="molecule type" value="Genomic_DNA"/>
</dbReference>
<feature type="region of interest" description="Disordered" evidence="1">
    <location>
        <begin position="1"/>
        <end position="32"/>
    </location>
</feature>
<evidence type="ECO:0000313" key="3">
    <source>
        <dbReference type="EMBL" id="KAB5592930.1"/>
    </source>
</evidence>
<feature type="region of interest" description="Disordered" evidence="1">
    <location>
        <begin position="213"/>
        <end position="308"/>
    </location>
</feature>
<feature type="domain" description="BTB" evidence="2">
    <location>
        <begin position="56"/>
        <end position="126"/>
    </location>
</feature>
<protein>
    <recommendedName>
        <fullName evidence="2">BTB domain-containing protein</fullName>
    </recommendedName>
</protein>
<dbReference type="OrthoDB" id="2593747at2759"/>
<accession>A0A5N5QME2</accession>
<dbReference type="AlphaFoldDB" id="A0A5N5QME2"/>
<comment type="caution">
    <text evidence="3">The sequence shown here is derived from an EMBL/GenBank/DDBJ whole genome shotgun (WGS) entry which is preliminary data.</text>
</comment>
<dbReference type="Proteomes" id="UP000383932">
    <property type="component" value="Unassembled WGS sequence"/>
</dbReference>
<gene>
    <name evidence="3" type="ORF">CTheo_3641</name>
</gene>
<feature type="compositionally biased region" description="Polar residues" evidence="1">
    <location>
        <begin position="1"/>
        <end position="13"/>
    </location>
</feature>
<evidence type="ECO:0000313" key="4">
    <source>
        <dbReference type="Proteomes" id="UP000383932"/>
    </source>
</evidence>